<dbReference type="EMBL" id="CP100595">
    <property type="protein sequence ID" value="UTJ06204.1"/>
    <property type="molecule type" value="Genomic_DNA"/>
</dbReference>
<dbReference type="Gene3D" id="3.20.20.370">
    <property type="entry name" value="Glycoside hydrolase/deacetylase"/>
    <property type="match status" value="1"/>
</dbReference>
<reference evidence="1" key="1">
    <citation type="submission" date="2022-07" db="EMBL/GenBank/DDBJ databases">
        <title>Arcobacter roscoffensis sp. nov., a marine bacterium isolated from coastal seawater collected from Roscoff, France.</title>
        <authorList>
            <person name="Pascual J."/>
            <person name="Lepeaux C."/>
            <person name="Methner A."/>
            <person name="Overmann J."/>
        </authorList>
    </citation>
    <scope>NUCLEOTIDE SEQUENCE</scope>
    <source>
        <strain evidence="1">ARW1-2F2</strain>
    </source>
</reference>
<keyword evidence="2" id="KW-1185">Reference proteome</keyword>
<dbReference type="Proteomes" id="UP001060012">
    <property type="component" value="Chromosome"/>
</dbReference>
<organism evidence="1 2">
    <name type="scientific">Arcobacter roscoffensis</name>
    <dbReference type="NCBI Taxonomy" id="2961520"/>
    <lineage>
        <taxon>Bacteria</taxon>
        <taxon>Pseudomonadati</taxon>
        <taxon>Campylobacterota</taxon>
        <taxon>Epsilonproteobacteria</taxon>
        <taxon>Campylobacterales</taxon>
        <taxon>Arcobacteraceae</taxon>
        <taxon>Arcobacter</taxon>
    </lineage>
</organism>
<dbReference type="Pfam" id="PF04748">
    <property type="entry name" value="Polysacc_deac_2"/>
    <property type="match status" value="1"/>
</dbReference>
<accession>A0ABY5E3S2</accession>
<dbReference type="SUPFAM" id="SSF88713">
    <property type="entry name" value="Glycoside hydrolase/deacetylase"/>
    <property type="match status" value="1"/>
</dbReference>
<evidence type="ECO:0000313" key="2">
    <source>
        <dbReference type="Proteomes" id="UP001060012"/>
    </source>
</evidence>
<proteinExistence type="predicted"/>
<sequence>MTKKTRKKSPKKTKKNGSISKVKLINIFLLVFLFAFIASALSYFIMQNEKKDTPKNIVEEKSVKQFQEKKLDEFFKLEENPKDAFEEYTQEFNKDHIDKPIKTIKEEIKKKQEEIVTIEEKPLIKEVIKEEKKDDKSQFLKKSLYKYDGVSKPKIVIMIDDVSSTRQKKAILDIGYKVNMAFLPPTKGHPNSAKLAQDLPFHMIHFPMQASSKFKGPEKNTLKITHSYEHIEQRVKDLRKWYPNAVFTNNHTGSVFTQNEEAMDKLFRALKKYNFIFVDSRTTAKSVAKKMAKKYNMPYIVRNTFIDNKKEYAYIQNQLKKAIKIAKKRGYAIAIGHPHHMTIKVLRESKHLLKGLEPIFVNELPYL</sequence>
<dbReference type="InterPro" id="IPR011330">
    <property type="entry name" value="Glyco_hydro/deAcase_b/a-brl"/>
</dbReference>
<protein>
    <submittedName>
        <fullName evidence="1">Divergent polysaccharide deacetylase family protein</fullName>
    </submittedName>
</protein>
<dbReference type="PANTHER" id="PTHR30105">
    <property type="entry name" value="UNCHARACTERIZED YIBQ-RELATED"/>
    <property type="match status" value="1"/>
</dbReference>
<gene>
    <name evidence="1" type="ORF">NJU99_13255</name>
</gene>
<dbReference type="CDD" id="cd10936">
    <property type="entry name" value="CE4_DAC2"/>
    <property type="match status" value="1"/>
</dbReference>
<evidence type="ECO:0000313" key="1">
    <source>
        <dbReference type="EMBL" id="UTJ06204.1"/>
    </source>
</evidence>
<dbReference type="InterPro" id="IPR006837">
    <property type="entry name" value="Divergent_DAC"/>
</dbReference>
<dbReference type="RefSeq" id="WP_254576384.1">
    <property type="nucleotide sequence ID" value="NZ_CP100595.1"/>
</dbReference>
<name>A0ABY5E3S2_9BACT</name>
<dbReference type="PANTHER" id="PTHR30105:SF2">
    <property type="entry name" value="DIVERGENT POLYSACCHARIDE DEACETYLASE SUPERFAMILY"/>
    <property type="match status" value="1"/>
</dbReference>